<proteinExistence type="predicted"/>
<evidence type="ECO:0000256" key="1">
    <source>
        <dbReference type="SAM" id="SignalP"/>
    </source>
</evidence>
<keyword evidence="1" id="KW-0732">Signal</keyword>
<feature type="signal peptide" evidence="1">
    <location>
        <begin position="1"/>
        <end position="16"/>
    </location>
</feature>
<gene>
    <name evidence="2" type="ORF">QR680_014413</name>
</gene>
<keyword evidence="3" id="KW-1185">Reference proteome</keyword>
<comment type="caution">
    <text evidence="2">The sequence shown here is derived from an EMBL/GenBank/DDBJ whole genome shotgun (WGS) entry which is preliminary data.</text>
</comment>
<sequence>MLAPLVLLLLLASSQAQDVNSLANFVYSNVGTILQPSEVAQIANVVAQQACSGASAQQIVDNIQTTVQQNIGGQTAVNALYLANKLQNDLGNDFATVRNAVSTATVQVLGPVLNDITQQCGNGVAAVLAQANNYANQQFVQNYFNQVYQAISGVNPNGWSICRNDLAPYVFFGNYGL</sequence>
<accession>A0AA39I8S3</accession>
<dbReference type="EMBL" id="JAUCMV010000002">
    <property type="protein sequence ID" value="KAK0419933.1"/>
    <property type="molecule type" value="Genomic_DNA"/>
</dbReference>
<feature type="chain" id="PRO_5041425581" evidence="1">
    <location>
        <begin position="17"/>
        <end position="177"/>
    </location>
</feature>
<protein>
    <submittedName>
        <fullName evidence="2">Uncharacterized protein</fullName>
    </submittedName>
</protein>
<name>A0AA39I8S3_9BILA</name>
<dbReference type="AlphaFoldDB" id="A0AA39I8S3"/>
<evidence type="ECO:0000313" key="3">
    <source>
        <dbReference type="Proteomes" id="UP001175271"/>
    </source>
</evidence>
<evidence type="ECO:0000313" key="2">
    <source>
        <dbReference type="EMBL" id="KAK0419933.1"/>
    </source>
</evidence>
<organism evidence="2 3">
    <name type="scientific">Steinernema hermaphroditum</name>
    <dbReference type="NCBI Taxonomy" id="289476"/>
    <lineage>
        <taxon>Eukaryota</taxon>
        <taxon>Metazoa</taxon>
        <taxon>Ecdysozoa</taxon>
        <taxon>Nematoda</taxon>
        <taxon>Chromadorea</taxon>
        <taxon>Rhabditida</taxon>
        <taxon>Tylenchina</taxon>
        <taxon>Panagrolaimomorpha</taxon>
        <taxon>Strongyloidoidea</taxon>
        <taxon>Steinernematidae</taxon>
        <taxon>Steinernema</taxon>
    </lineage>
</organism>
<reference evidence="2" key="1">
    <citation type="submission" date="2023-06" db="EMBL/GenBank/DDBJ databases">
        <title>Genomic analysis of the entomopathogenic nematode Steinernema hermaphroditum.</title>
        <authorList>
            <person name="Schwarz E.M."/>
            <person name="Heppert J.K."/>
            <person name="Baniya A."/>
            <person name="Schwartz H.T."/>
            <person name="Tan C.-H."/>
            <person name="Antoshechkin I."/>
            <person name="Sternberg P.W."/>
            <person name="Goodrich-Blair H."/>
            <person name="Dillman A.R."/>
        </authorList>
    </citation>
    <scope>NUCLEOTIDE SEQUENCE</scope>
    <source>
        <strain evidence="2">PS9179</strain>
        <tissue evidence="2">Whole animal</tissue>
    </source>
</reference>
<dbReference type="Proteomes" id="UP001175271">
    <property type="component" value="Unassembled WGS sequence"/>
</dbReference>